<evidence type="ECO:0000313" key="2">
    <source>
        <dbReference type="Proteomes" id="UP000267623"/>
    </source>
</evidence>
<organism evidence="1 2">
    <name type="scientific">Epilithonimonas hominis</name>
    <dbReference type="NCBI Taxonomy" id="420404"/>
    <lineage>
        <taxon>Bacteria</taxon>
        <taxon>Pseudomonadati</taxon>
        <taxon>Bacteroidota</taxon>
        <taxon>Flavobacteriia</taxon>
        <taxon>Flavobacteriales</taxon>
        <taxon>Weeksellaceae</taxon>
        <taxon>Chryseobacterium group</taxon>
        <taxon>Epilithonimonas</taxon>
    </lineage>
</organism>
<dbReference type="EMBL" id="RJTU01000015">
    <property type="protein sequence ID" value="ROI14595.1"/>
    <property type="molecule type" value="Genomic_DNA"/>
</dbReference>
<dbReference type="RefSeq" id="WP_123280475.1">
    <property type="nucleotide sequence ID" value="NZ_RJTU01000015.1"/>
</dbReference>
<proteinExistence type="predicted"/>
<gene>
    <name evidence="1" type="ORF">EGH73_02170</name>
</gene>
<protein>
    <submittedName>
        <fullName evidence="1">Uncharacterized protein</fullName>
    </submittedName>
</protein>
<dbReference type="InterPro" id="IPR011322">
    <property type="entry name" value="N-reg_PII-like_a/b"/>
</dbReference>
<reference evidence="2" key="1">
    <citation type="submission" date="2018-11" db="EMBL/GenBank/DDBJ databases">
        <title>Proposal to divide the Flavobacteriaceae and reorganize its genera based on Amino Acid Identity values calculated from whole genome sequences.</title>
        <authorList>
            <person name="Nicholson A.C."/>
            <person name="Gulvik C.A."/>
            <person name="Whitney A.M."/>
            <person name="Humrighouse B.W."/>
            <person name="Bell M."/>
            <person name="Holmes B."/>
            <person name="Steigerwalt A."/>
            <person name="Villarma A."/>
            <person name="Sheth M."/>
            <person name="Batra D."/>
            <person name="Pryor J."/>
            <person name="Bernardet J.-F."/>
            <person name="Hugo C."/>
            <person name="Kampfer P."/>
            <person name="Newman J."/>
            <person name="Mcquiston J.R."/>
        </authorList>
    </citation>
    <scope>NUCLEOTIDE SEQUENCE [LARGE SCALE GENOMIC DNA]</scope>
    <source>
        <strain evidence="2">DSM 22165</strain>
    </source>
</reference>
<evidence type="ECO:0000313" key="1">
    <source>
        <dbReference type="EMBL" id="ROI14595.1"/>
    </source>
</evidence>
<reference evidence="2" key="2">
    <citation type="submission" date="2018-11" db="EMBL/GenBank/DDBJ databases">
        <title>Proposal to divide the Flavobacteriaceae and reorganize its genera based on Amino Acid Identity values calculated from whole genome sequences.</title>
        <authorList>
            <person name="Nicholson A.C."/>
            <person name="Gulvik C.A."/>
            <person name="Whitney A.M."/>
            <person name="Humrighouse B.W."/>
            <person name="Bell M."/>
            <person name="Holmes B."/>
            <person name="Steigerwalt A."/>
            <person name="Villarma A."/>
            <person name="Sheth M."/>
            <person name="Batra D."/>
            <person name="Pryor J."/>
            <person name="Bernardet J.-F."/>
            <person name="Hugo C."/>
            <person name="Kampfer P."/>
            <person name="Newman J."/>
            <person name="Mcquiston J."/>
        </authorList>
    </citation>
    <scope>NUCLEOTIDE SEQUENCE [LARGE SCALE GENOMIC DNA]</scope>
    <source>
        <strain evidence="2">DSM 22165</strain>
    </source>
</reference>
<sequence length="101" mass="11775">MKLLLITAIEEFEKDVINILKNSGVRSFSYQSVKGFKNDKNETNNWFGRDDIAIDSLLFTVFSEYNCVDSIYKNIHEFNSKQETLSQIHIVTIDSEDENFK</sequence>
<accession>A0A3N0XBR2</accession>
<name>A0A3N0XBR2_9FLAO</name>
<dbReference type="AlphaFoldDB" id="A0A3N0XBR2"/>
<comment type="caution">
    <text evidence="1">The sequence shown here is derived from an EMBL/GenBank/DDBJ whole genome shotgun (WGS) entry which is preliminary data.</text>
</comment>
<dbReference type="Proteomes" id="UP000267623">
    <property type="component" value="Unassembled WGS sequence"/>
</dbReference>
<dbReference type="SUPFAM" id="SSF54913">
    <property type="entry name" value="GlnB-like"/>
    <property type="match status" value="1"/>
</dbReference>